<dbReference type="InterPro" id="IPR050802">
    <property type="entry name" value="EF-GSTs"/>
</dbReference>
<dbReference type="Pfam" id="PF00043">
    <property type="entry name" value="GST_C"/>
    <property type="match status" value="1"/>
</dbReference>
<accession>B6K594</accession>
<dbReference type="GO" id="GO:0005634">
    <property type="term" value="C:nucleus"/>
    <property type="evidence" value="ECO:0000318"/>
    <property type="project" value="GO_Central"/>
</dbReference>
<dbReference type="OrthoDB" id="249703at2759"/>
<name>B6K594_SCHJY</name>
<dbReference type="STRING" id="402676.B6K594"/>
<dbReference type="VEuPathDB" id="FungiDB:SJAG_03863"/>
<evidence type="ECO:0000313" key="5">
    <source>
        <dbReference type="Proteomes" id="UP000001744"/>
    </source>
</evidence>
<keyword evidence="5" id="KW-1185">Reference proteome</keyword>
<comment type="similarity">
    <text evidence="1">Belongs to the GST superfamily.</text>
</comment>
<dbReference type="CDD" id="cd03181">
    <property type="entry name" value="GST_C_EF1Bgamma_like"/>
    <property type="match status" value="1"/>
</dbReference>
<organism evidence="4 5">
    <name type="scientific">Schizosaccharomyces japonicus (strain yFS275 / FY16936)</name>
    <name type="common">Fission yeast</name>
    <dbReference type="NCBI Taxonomy" id="402676"/>
    <lineage>
        <taxon>Eukaryota</taxon>
        <taxon>Fungi</taxon>
        <taxon>Dikarya</taxon>
        <taxon>Ascomycota</taxon>
        <taxon>Taphrinomycotina</taxon>
        <taxon>Schizosaccharomycetes</taxon>
        <taxon>Schizosaccharomycetales</taxon>
        <taxon>Schizosaccharomycetaceae</taxon>
        <taxon>Schizosaccharomyces</taxon>
    </lineage>
</organism>
<gene>
    <name evidence="4" type="ORF">SJAG_03863</name>
</gene>
<feature type="domain" description="GST C-terminal" evidence="3">
    <location>
        <begin position="87"/>
        <end position="219"/>
    </location>
</feature>
<dbReference type="InterPro" id="IPR010987">
    <property type="entry name" value="Glutathione-S-Trfase_C-like"/>
</dbReference>
<dbReference type="InterPro" id="IPR036282">
    <property type="entry name" value="Glutathione-S-Trfase_C_sf"/>
</dbReference>
<dbReference type="InterPro" id="IPR036249">
    <property type="entry name" value="Thioredoxin-like_sf"/>
</dbReference>
<dbReference type="GO" id="GO:0006414">
    <property type="term" value="P:translational elongation"/>
    <property type="evidence" value="ECO:0000318"/>
    <property type="project" value="GO_Central"/>
</dbReference>
<dbReference type="FunFam" id="3.40.30.10:FF:000142">
    <property type="entry name" value="Elongation factor 1 gamma"/>
    <property type="match status" value="1"/>
</dbReference>
<dbReference type="PANTHER" id="PTHR43986:SF1">
    <property type="entry name" value="ELONGATION FACTOR 1-GAMMA"/>
    <property type="match status" value="1"/>
</dbReference>
<dbReference type="GeneID" id="7050501"/>
<dbReference type="HOGENOM" id="CLU_011226_3_2_1"/>
<dbReference type="Pfam" id="PF02798">
    <property type="entry name" value="GST_N"/>
    <property type="match status" value="1"/>
</dbReference>
<dbReference type="EMBL" id="KE651167">
    <property type="protein sequence ID" value="EEB08698.2"/>
    <property type="molecule type" value="Genomic_DNA"/>
</dbReference>
<dbReference type="InterPro" id="IPR004046">
    <property type="entry name" value="GST_C"/>
</dbReference>
<dbReference type="PANTHER" id="PTHR43986">
    <property type="entry name" value="ELONGATION FACTOR 1-GAMMA"/>
    <property type="match status" value="1"/>
</dbReference>
<dbReference type="eggNOG" id="KOG0867">
    <property type="taxonomic scope" value="Eukaryota"/>
</dbReference>
<reference evidence="4 5" key="1">
    <citation type="journal article" date="2011" name="Science">
        <title>Comparative functional genomics of the fission yeasts.</title>
        <authorList>
            <person name="Rhind N."/>
            <person name="Chen Z."/>
            <person name="Yassour M."/>
            <person name="Thompson D.A."/>
            <person name="Haas B.J."/>
            <person name="Habib N."/>
            <person name="Wapinski I."/>
            <person name="Roy S."/>
            <person name="Lin M.F."/>
            <person name="Heiman D.I."/>
            <person name="Young S.K."/>
            <person name="Furuya K."/>
            <person name="Guo Y."/>
            <person name="Pidoux A."/>
            <person name="Chen H.M."/>
            <person name="Robbertse B."/>
            <person name="Goldberg J.M."/>
            <person name="Aoki K."/>
            <person name="Bayne E.H."/>
            <person name="Berlin A.M."/>
            <person name="Desjardins C.A."/>
            <person name="Dobbs E."/>
            <person name="Dukaj L."/>
            <person name="Fan L."/>
            <person name="FitzGerald M.G."/>
            <person name="French C."/>
            <person name="Gujja S."/>
            <person name="Hansen K."/>
            <person name="Keifenheim D."/>
            <person name="Levin J.Z."/>
            <person name="Mosher R.A."/>
            <person name="Mueller C.A."/>
            <person name="Pfiffner J."/>
            <person name="Priest M."/>
            <person name="Russ C."/>
            <person name="Smialowska A."/>
            <person name="Swoboda P."/>
            <person name="Sykes S.M."/>
            <person name="Vaughn M."/>
            <person name="Vengrova S."/>
            <person name="Yoder R."/>
            <person name="Zeng Q."/>
            <person name="Allshire R."/>
            <person name="Baulcombe D."/>
            <person name="Birren B.W."/>
            <person name="Brown W."/>
            <person name="Ekwall K."/>
            <person name="Kellis M."/>
            <person name="Leatherwood J."/>
            <person name="Levin H."/>
            <person name="Margalit H."/>
            <person name="Martienssen R."/>
            <person name="Nieduszynski C.A."/>
            <person name="Spatafora J.W."/>
            <person name="Friedman N."/>
            <person name="Dalgaard J.Z."/>
            <person name="Baumann P."/>
            <person name="Niki H."/>
            <person name="Regev A."/>
            <person name="Nusbaum C."/>
        </authorList>
    </citation>
    <scope>NUCLEOTIDE SEQUENCE [LARGE SCALE GENOMIC DNA]</scope>
    <source>
        <strain evidence="5">yFS275 / FY16936</strain>
    </source>
</reference>
<dbReference type="GO" id="GO:0016740">
    <property type="term" value="F:transferase activity"/>
    <property type="evidence" value="ECO:0007669"/>
    <property type="project" value="UniProtKB-KW"/>
</dbReference>
<protein>
    <submittedName>
        <fullName evidence="4">Glutathione S-transferase</fullName>
    </submittedName>
</protein>
<dbReference type="SUPFAM" id="SSF52833">
    <property type="entry name" value="Thioredoxin-like"/>
    <property type="match status" value="1"/>
</dbReference>
<sequence length="219" mass="25282">MALGTLYSFRDNTRTVSLLKLAEMNGVKLNLEETFAHQFSPELAEKFPLQKLPCFIAEDGFSLFEYIAILNYIASKGADLKGFFGKDAKEQAQVNEAINFANTELLKGQIIAPWIRMCRGAMPYNKRVFETTKAASLDILAYFDRHLADRTYLVGNRPTMADLTTATFLRVYYRFILTKDLRLQFTNVTRYYVTMYHQFKLEEHFPLELIDKVEIAKAN</sequence>
<dbReference type="Gene3D" id="3.40.30.10">
    <property type="entry name" value="Glutaredoxin"/>
    <property type="match status" value="1"/>
</dbReference>
<dbReference type="OMA" id="VETYPHK"/>
<evidence type="ECO:0000259" key="2">
    <source>
        <dbReference type="PROSITE" id="PS50404"/>
    </source>
</evidence>
<dbReference type="PROSITE" id="PS50405">
    <property type="entry name" value="GST_CTER"/>
    <property type="match status" value="1"/>
</dbReference>
<feature type="domain" description="GST N-terminal" evidence="2">
    <location>
        <begin position="2"/>
        <end position="81"/>
    </location>
</feature>
<evidence type="ECO:0000259" key="3">
    <source>
        <dbReference type="PROSITE" id="PS50405"/>
    </source>
</evidence>
<dbReference type="InterPro" id="IPR004045">
    <property type="entry name" value="Glutathione_S-Trfase_N"/>
</dbReference>
<dbReference type="SUPFAM" id="SSF47616">
    <property type="entry name" value="GST C-terminal domain-like"/>
    <property type="match status" value="1"/>
</dbReference>
<dbReference type="GO" id="GO:0005737">
    <property type="term" value="C:cytoplasm"/>
    <property type="evidence" value="ECO:0000318"/>
    <property type="project" value="GO_Central"/>
</dbReference>
<dbReference type="JaponicusDB" id="SJAG_03863"/>
<evidence type="ECO:0000256" key="1">
    <source>
        <dbReference type="RuleBase" id="RU003494"/>
    </source>
</evidence>
<dbReference type="PROSITE" id="PS50404">
    <property type="entry name" value="GST_NTER"/>
    <property type="match status" value="1"/>
</dbReference>
<dbReference type="Gene3D" id="1.20.1050.10">
    <property type="match status" value="1"/>
</dbReference>
<dbReference type="CDD" id="cd03044">
    <property type="entry name" value="GST_N_EF1Bgamma"/>
    <property type="match status" value="1"/>
</dbReference>
<evidence type="ECO:0000313" key="4">
    <source>
        <dbReference type="EMBL" id="EEB08698.2"/>
    </source>
</evidence>
<dbReference type="InterPro" id="IPR040079">
    <property type="entry name" value="Glutathione_S-Trfase"/>
</dbReference>
<dbReference type="RefSeq" id="XP_002174991.2">
    <property type="nucleotide sequence ID" value="XM_002174955.2"/>
</dbReference>
<dbReference type="Proteomes" id="UP000001744">
    <property type="component" value="Unassembled WGS sequence"/>
</dbReference>
<proteinExistence type="inferred from homology"/>
<dbReference type="SFLD" id="SFLDS00019">
    <property type="entry name" value="Glutathione_Transferase_(cytos"/>
    <property type="match status" value="1"/>
</dbReference>
<dbReference type="AlphaFoldDB" id="B6K594"/>